<dbReference type="EMBL" id="KV976333">
    <property type="protein sequence ID" value="PIO15650.1"/>
    <property type="molecule type" value="Genomic_DNA"/>
</dbReference>
<dbReference type="GO" id="GO:0005212">
    <property type="term" value="F:structural constituent of eye lens"/>
    <property type="evidence" value="ECO:0007669"/>
    <property type="project" value="UniProtKB-KW"/>
</dbReference>
<accession>A0A2G9QJ63</accession>
<dbReference type="PROSITE" id="PS50231">
    <property type="entry name" value="RICIN_B_LECTIN"/>
    <property type="match status" value="1"/>
</dbReference>
<organism evidence="6 7">
    <name type="scientific">Aquarana catesbeiana</name>
    <name type="common">American bullfrog</name>
    <name type="synonym">Rana catesbeiana</name>
    <dbReference type="NCBI Taxonomy" id="8400"/>
    <lineage>
        <taxon>Eukaryota</taxon>
        <taxon>Metazoa</taxon>
        <taxon>Chordata</taxon>
        <taxon>Craniata</taxon>
        <taxon>Vertebrata</taxon>
        <taxon>Euteleostomi</taxon>
        <taxon>Amphibia</taxon>
        <taxon>Batrachia</taxon>
        <taxon>Anura</taxon>
        <taxon>Neobatrachia</taxon>
        <taxon>Ranoidea</taxon>
        <taxon>Ranidae</taxon>
        <taxon>Aquarana</taxon>
    </lineage>
</organism>
<dbReference type="PANTHER" id="PTHR11818:SF38">
    <property type="entry name" value="VERY LARGE A-KINASE ANCHOR PROTEIN"/>
    <property type="match status" value="1"/>
</dbReference>
<dbReference type="GO" id="GO:0007601">
    <property type="term" value="P:visual perception"/>
    <property type="evidence" value="ECO:0007669"/>
    <property type="project" value="TreeGrafter"/>
</dbReference>
<dbReference type="Proteomes" id="UP000228934">
    <property type="component" value="Unassembled WGS sequence"/>
</dbReference>
<evidence type="ECO:0000256" key="4">
    <source>
        <dbReference type="ARBA" id="ARBA00022737"/>
    </source>
</evidence>
<dbReference type="SUPFAM" id="SSF50370">
    <property type="entry name" value="Ricin B-like lectins"/>
    <property type="match status" value="1"/>
</dbReference>
<feature type="domain" description="Beta/gamma crystallin 'Greek key'" evidence="5">
    <location>
        <begin position="8"/>
        <end position="49"/>
    </location>
</feature>
<sequence length="185" mass="21292">MNMCAISFRWIAFEGANFLGRQMLLDSQQILNWSKFSGWKAIGSLRPLKQPAVYFMVRNRHRDKYLTVTGKLSDTRATFVSISSRNGQSSQIWYFTRGFLKSKANDLCLDIIGGKNIPESKVSLWAEHGKTRQKWKINKDGIISSYISDDLVLDVKGGNYYDQNFLIVNRAQENALTQKWDIEIL</sequence>
<dbReference type="Gene3D" id="2.80.10.50">
    <property type="match status" value="1"/>
</dbReference>
<keyword evidence="7" id="KW-1185">Reference proteome</keyword>
<dbReference type="SUPFAM" id="SSF49695">
    <property type="entry name" value="gamma-Crystallin-like"/>
    <property type="match status" value="1"/>
</dbReference>
<evidence type="ECO:0000313" key="7">
    <source>
        <dbReference type="Proteomes" id="UP000228934"/>
    </source>
</evidence>
<comment type="function">
    <text evidence="1">Crystallins are the dominant structural components of the vertebrate eye lens.</text>
</comment>
<gene>
    <name evidence="6" type="ORF">AB205_0135730</name>
</gene>
<dbReference type="Gene3D" id="2.60.20.10">
    <property type="entry name" value="Crystallins"/>
    <property type="match status" value="1"/>
</dbReference>
<dbReference type="SMART" id="SM00458">
    <property type="entry name" value="RICIN"/>
    <property type="match status" value="1"/>
</dbReference>
<reference evidence="7" key="1">
    <citation type="journal article" date="2017" name="Nat. Commun.">
        <title>The North American bullfrog draft genome provides insight into hormonal regulation of long noncoding RNA.</title>
        <authorList>
            <person name="Hammond S.A."/>
            <person name="Warren R.L."/>
            <person name="Vandervalk B.P."/>
            <person name="Kucuk E."/>
            <person name="Khan H."/>
            <person name="Gibb E.A."/>
            <person name="Pandoh P."/>
            <person name="Kirk H."/>
            <person name="Zhao Y."/>
            <person name="Jones M."/>
            <person name="Mungall A.J."/>
            <person name="Coope R."/>
            <person name="Pleasance S."/>
            <person name="Moore R.A."/>
            <person name="Holt R.A."/>
            <person name="Round J.M."/>
            <person name="Ohora S."/>
            <person name="Walle B.V."/>
            <person name="Veldhoen N."/>
            <person name="Helbing C.C."/>
            <person name="Birol I."/>
        </authorList>
    </citation>
    <scope>NUCLEOTIDE SEQUENCE [LARGE SCALE GENOMIC DNA]</scope>
</reference>
<protein>
    <recommendedName>
        <fullName evidence="5">Beta/gamma crystallin 'Greek key' domain-containing protein</fullName>
    </recommendedName>
</protein>
<dbReference type="Pfam" id="PF00030">
    <property type="entry name" value="Crystall"/>
    <property type="match status" value="1"/>
</dbReference>
<proteinExistence type="inferred from homology"/>
<dbReference type="PANTHER" id="PTHR11818">
    <property type="entry name" value="BETA/GAMMA CRYSTALLIN"/>
    <property type="match status" value="1"/>
</dbReference>
<dbReference type="OrthoDB" id="9895617at2759"/>
<evidence type="ECO:0000313" key="6">
    <source>
        <dbReference type="EMBL" id="PIO15650.1"/>
    </source>
</evidence>
<dbReference type="InterPro" id="IPR050252">
    <property type="entry name" value="Beta/Gamma-Crystallin"/>
</dbReference>
<dbReference type="InterPro" id="IPR035992">
    <property type="entry name" value="Ricin_B-like_lectins"/>
</dbReference>
<comment type="similarity">
    <text evidence="2">Belongs to the beta/gamma-crystallin family.</text>
</comment>
<keyword evidence="4" id="KW-0677">Repeat</keyword>
<dbReference type="InterPro" id="IPR011024">
    <property type="entry name" value="G_crystallin-like"/>
</dbReference>
<dbReference type="FunFam" id="2.80.10.50:FF:000038">
    <property type="entry name" value="very large A-kinase anchor protein isoform X1"/>
    <property type="match status" value="1"/>
</dbReference>
<dbReference type="AlphaFoldDB" id="A0A2G9QJ63"/>
<dbReference type="PROSITE" id="PS50915">
    <property type="entry name" value="CRYSTALLIN_BETA_GAMMA"/>
    <property type="match status" value="1"/>
</dbReference>
<evidence type="ECO:0000256" key="3">
    <source>
        <dbReference type="ARBA" id="ARBA00022613"/>
    </source>
</evidence>
<dbReference type="GO" id="GO:0002088">
    <property type="term" value="P:lens development in camera-type eye"/>
    <property type="evidence" value="ECO:0007669"/>
    <property type="project" value="TreeGrafter"/>
</dbReference>
<evidence type="ECO:0000259" key="5">
    <source>
        <dbReference type="PROSITE" id="PS50915"/>
    </source>
</evidence>
<evidence type="ECO:0000256" key="2">
    <source>
        <dbReference type="ARBA" id="ARBA00009646"/>
    </source>
</evidence>
<dbReference type="InterPro" id="IPR001064">
    <property type="entry name" value="Beta/gamma_crystallin"/>
</dbReference>
<evidence type="ECO:0000256" key="1">
    <source>
        <dbReference type="ARBA" id="ARBA00003689"/>
    </source>
</evidence>
<dbReference type="InterPro" id="IPR000772">
    <property type="entry name" value="Ricin_B_lectin"/>
</dbReference>
<dbReference type="Pfam" id="PF00652">
    <property type="entry name" value="Ricin_B_lectin"/>
    <property type="match status" value="1"/>
</dbReference>
<keyword evidence="3" id="KW-0273">Eye lens protein</keyword>
<name>A0A2G9QJ63_AQUCT</name>